<evidence type="ECO:0000256" key="4">
    <source>
        <dbReference type="ARBA" id="ARBA00048448"/>
    </source>
</evidence>
<dbReference type="GeneID" id="28732316"/>
<dbReference type="SUPFAM" id="SSF51905">
    <property type="entry name" value="FAD/NAD(P)-binding domain"/>
    <property type="match status" value="1"/>
</dbReference>
<evidence type="ECO:0000256" key="2">
    <source>
        <dbReference type="ARBA" id="ARBA00005995"/>
    </source>
</evidence>
<evidence type="ECO:0000259" key="7">
    <source>
        <dbReference type="Pfam" id="PF01593"/>
    </source>
</evidence>
<dbReference type="VEuPathDB" id="FungiDB:AB675_11575"/>
<dbReference type="GO" id="GO:0097621">
    <property type="term" value="F:monoamine oxidase activity"/>
    <property type="evidence" value="ECO:0007669"/>
    <property type="project" value="UniProtKB-EC"/>
</dbReference>
<keyword evidence="9" id="KW-1185">Reference proteome</keyword>
<dbReference type="PANTHER" id="PTHR43563:SF14">
    <property type="entry name" value="AMINE OXIDASE"/>
    <property type="match status" value="1"/>
</dbReference>
<dbReference type="InterPro" id="IPR001613">
    <property type="entry name" value="Flavin_amine_oxidase"/>
</dbReference>
<organism evidence="8 9">
    <name type="scientific">Cyphellophora attinorum</name>
    <dbReference type="NCBI Taxonomy" id="1664694"/>
    <lineage>
        <taxon>Eukaryota</taxon>
        <taxon>Fungi</taxon>
        <taxon>Dikarya</taxon>
        <taxon>Ascomycota</taxon>
        <taxon>Pezizomycotina</taxon>
        <taxon>Eurotiomycetes</taxon>
        <taxon>Chaetothyriomycetidae</taxon>
        <taxon>Chaetothyriales</taxon>
        <taxon>Cyphellophoraceae</taxon>
        <taxon>Cyphellophora</taxon>
    </lineage>
</organism>
<evidence type="ECO:0000313" key="9">
    <source>
        <dbReference type="Proteomes" id="UP000038010"/>
    </source>
</evidence>
<keyword evidence="6" id="KW-0274">FAD</keyword>
<dbReference type="Pfam" id="PF01593">
    <property type="entry name" value="Amino_oxidase"/>
    <property type="match status" value="1"/>
</dbReference>
<name>A0A0N1HQ62_9EURO</name>
<feature type="binding site" evidence="5">
    <location>
        <position position="400"/>
    </location>
    <ligand>
        <name>FAD</name>
        <dbReference type="ChEBI" id="CHEBI:57692"/>
    </ligand>
</feature>
<feature type="binding site" evidence="5">
    <location>
        <position position="192"/>
    </location>
    <ligand>
        <name>FAD</name>
        <dbReference type="ChEBI" id="CHEBI:57692"/>
    </ligand>
</feature>
<evidence type="ECO:0000256" key="3">
    <source>
        <dbReference type="ARBA" id="ARBA00023002"/>
    </source>
</evidence>
<dbReference type="InterPro" id="IPR036188">
    <property type="entry name" value="FAD/NAD-bd_sf"/>
</dbReference>
<gene>
    <name evidence="8" type="ORF">AB675_11575</name>
</gene>
<dbReference type="EMBL" id="LFJN01000013">
    <property type="protein sequence ID" value="KPI40027.1"/>
    <property type="molecule type" value="Genomic_DNA"/>
</dbReference>
<evidence type="ECO:0000256" key="1">
    <source>
        <dbReference type="ARBA" id="ARBA00001974"/>
    </source>
</evidence>
<comment type="catalytic activity">
    <reaction evidence="4">
        <text>a secondary aliphatic amine + O2 + H2O = a primary amine + an aldehyde + H2O2</text>
        <dbReference type="Rhea" id="RHEA:26414"/>
        <dbReference type="ChEBI" id="CHEBI:15377"/>
        <dbReference type="ChEBI" id="CHEBI:15379"/>
        <dbReference type="ChEBI" id="CHEBI:16240"/>
        <dbReference type="ChEBI" id="CHEBI:17478"/>
        <dbReference type="ChEBI" id="CHEBI:58855"/>
        <dbReference type="ChEBI" id="CHEBI:65296"/>
        <dbReference type="EC" id="1.4.3.4"/>
    </reaction>
</comment>
<protein>
    <recommendedName>
        <fullName evidence="6">Amine oxidase</fullName>
        <ecNumber evidence="6">1.4.3.-</ecNumber>
    </recommendedName>
</protein>
<keyword evidence="6" id="KW-0285">Flavoprotein</keyword>
<dbReference type="PANTHER" id="PTHR43563">
    <property type="entry name" value="AMINE OXIDASE"/>
    <property type="match status" value="1"/>
</dbReference>
<comment type="caution">
    <text evidence="8">The sequence shown here is derived from an EMBL/GenBank/DDBJ whole genome shotgun (WGS) entry which is preliminary data.</text>
</comment>
<evidence type="ECO:0000256" key="5">
    <source>
        <dbReference type="PIRSR" id="PIRSR601613-1"/>
    </source>
</evidence>
<dbReference type="InterPro" id="IPR002937">
    <property type="entry name" value="Amino_oxidase"/>
</dbReference>
<dbReference type="SUPFAM" id="SSF54373">
    <property type="entry name" value="FAD-linked reductases, C-terminal domain"/>
    <property type="match status" value="1"/>
</dbReference>
<dbReference type="InterPro" id="IPR050703">
    <property type="entry name" value="Flavin_MAO"/>
</dbReference>
<sequence length="434" mass="47171">MSTTPPIVDVAVVGAGLSGLQAARLLQQNGYGVIAGVWRRMDQRYDAVAHLALAKEFNLTPIVQAAGGKVVAEDLDGSCVFFEYGSVPAYPSPQDSKACIDLRDHVDLLTTEAGGALDDPAQRRMLDNMTFQAWVSALFILDYIRTSLGLMSIRGDLKHGGQHLRIRQGVSAFGEGLLERLEPGTVKLNSPVRAITTLPGDRVQLRTIGGKTFLARRVIVTVPSPVYRTIAFSPALPAAKTAYANATKLTGYIKYLPVFSKPFWRGHGFCGLGQSFVGPVCVFRDTSIDAADTPGPGSGDPGDRSHNFALTCFIAGRNARRFVAYSPEEKRRVVMQQISRMFNKGADVSDLLIEVLESRWSSERYNGWGCPIPTLGPGVYNTCFDAFVAPAGKLHFIGNETASYWRGYMEGALASAERGVAEVEKCLWERKASL</sequence>
<dbReference type="Proteomes" id="UP000038010">
    <property type="component" value="Unassembled WGS sequence"/>
</dbReference>
<evidence type="ECO:0000313" key="8">
    <source>
        <dbReference type="EMBL" id="KPI40027.1"/>
    </source>
</evidence>
<keyword evidence="3 6" id="KW-0560">Oxidoreductase</keyword>
<accession>A0A0N1HQ62</accession>
<proteinExistence type="inferred from homology"/>
<dbReference type="OrthoDB" id="5046242at2759"/>
<dbReference type="AlphaFoldDB" id="A0A0N1HQ62"/>
<evidence type="ECO:0000256" key="6">
    <source>
        <dbReference type="RuleBase" id="RU362067"/>
    </source>
</evidence>
<reference evidence="8 9" key="1">
    <citation type="submission" date="2015-06" db="EMBL/GenBank/DDBJ databases">
        <title>Draft genome of the ant-associated black yeast Phialophora attae CBS 131958.</title>
        <authorList>
            <person name="Moreno L.F."/>
            <person name="Stielow B.J."/>
            <person name="de Hoog S."/>
            <person name="Vicente V.A."/>
            <person name="Weiss V.A."/>
            <person name="de Vries M."/>
            <person name="Cruz L.M."/>
            <person name="Souza E.M."/>
        </authorList>
    </citation>
    <scope>NUCLEOTIDE SEQUENCE [LARGE SCALE GENOMIC DNA]</scope>
    <source>
        <strain evidence="8 9">CBS 131958</strain>
    </source>
</reference>
<dbReference type="STRING" id="1664694.A0A0N1HQ62"/>
<dbReference type="Gene3D" id="3.50.50.60">
    <property type="entry name" value="FAD/NAD(P)-binding domain"/>
    <property type="match status" value="1"/>
</dbReference>
<dbReference type="RefSeq" id="XP_017999990.1">
    <property type="nucleotide sequence ID" value="XM_018140435.1"/>
</dbReference>
<dbReference type="EC" id="1.4.3.-" evidence="6"/>
<dbReference type="PRINTS" id="PR00757">
    <property type="entry name" value="AMINEOXDASEF"/>
</dbReference>
<comment type="cofactor">
    <cofactor evidence="1 6">
        <name>FAD</name>
        <dbReference type="ChEBI" id="CHEBI:57692"/>
    </cofactor>
</comment>
<feature type="domain" description="Amine oxidase" evidence="7">
    <location>
        <begin position="122"/>
        <end position="423"/>
    </location>
</feature>
<feature type="binding site" evidence="5">
    <location>
        <position position="313"/>
    </location>
    <ligand>
        <name>substrate</name>
    </ligand>
</feature>
<comment type="similarity">
    <text evidence="2 6">Belongs to the flavin monoamine oxidase family.</text>
</comment>